<keyword evidence="8" id="KW-1015">Disulfide bond</keyword>
<dbReference type="AlphaFoldDB" id="A0AAV9SPF9"/>
<evidence type="ECO:0000256" key="2">
    <source>
        <dbReference type="ARBA" id="ARBA00004286"/>
    </source>
</evidence>
<comment type="subcellular location">
    <subcellularLocation>
        <location evidence="2">Chromosome</location>
    </subcellularLocation>
    <subcellularLocation>
        <location evidence="1">Nucleus</location>
    </subcellularLocation>
</comment>
<keyword evidence="13" id="KW-1185">Reference proteome</keyword>
<evidence type="ECO:0000256" key="7">
    <source>
        <dbReference type="ARBA" id="ARBA00023125"/>
    </source>
</evidence>
<comment type="similarity">
    <text evidence="3">Belongs to the histone H3 family.</text>
</comment>
<dbReference type="InterPro" id="IPR016186">
    <property type="entry name" value="C-type_lectin-like/link_sf"/>
</dbReference>
<dbReference type="Gene3D" id="2.60.120.260">
    <property type="entry name" value="Galactose-binding domain-like"/>
    <property type="match status" value="2"/>
</dbReference>
<keyword evidence="10" id="KW-0544">Nucleosome core</keyword>
<organism evidence="12 13">
    <name type="scientific">Crenichthys baileyi</name>
    <name type="common">White River springfish</name>
    <dbReference type="NCBI Taxonomy" id="28760"/>
    <lineage>
        <taxon>Eukaryota</taxon>
        <taxon>Metazoa</taxon>
        <taxon>Chordata</taxon>
        <taxon>Craniata</taxon>
        <taxon>Vertebrata</taxon>
        <taxon>Euteleostomi</taxon>
        <taxon>Actinopterygii</taxon>
        <taxon>Neopterygii</taxon>
        <taxon>Teleostei</taxon>
        <taxon>Neoteleostei</taxon>
        <taxon>Acanthomorphata</taxon>
        <taxon>Ovalentaria</taxon>
        <taxon>Atherinomorphae</taxon>
        <taxon>Cyprinodontiformes</taxon>
        <taxon>Goodeidae</taxon>
        <taxon>Crenichthys</taxon>
    </lineage>
</organism>
<sequence length="626" mass="71426">MAIDSYLNPRDPGKTCASVPLQNDPWWRVDLRSIYHITSVSISTTQCCQEQLNGAEIRIGLGDDAGNQRCAVISTVVGEYKYDYQCESMLGRFVHVVLHGRQKNLTACEVQVYGTEFENVALSGVAYQSSSRWNGTGKASNVVDGLQLSTCSMTQNKPAQWVKVDLVVPHNVTVIQLAFQEDCCYEVDVHVDNIRCSAILTSFESLMTLDCGGIVGRTVTVFHPEIPLTLCEVEVFSTWEHPENKFPQRPLSSDYWGHNYIFINKEPMTWSQARAYCRETYTDLAIVDHAQDMNRILDQMYENNLQRFWIGLYEDELTWSWSQLDGGYDGDFKDEFRNWAPNEPSNQTGIPQCVGIQDTGEWLDLDCGLLNRFLCFDGRDGASHAKVLVQPPMKWADAQRYCREKHTDLVTVRTLAQNEEIRSMVPAGKLVWIALSGDTWKWSDGRQNVFRYWQQGQPDHSENRSNCALADALAGGTWRAESCETKASFLCHSYKKAFVLKISTDYNVCDPTLPAKQIQKSSHRVGGFTWPWQPSRSSWAEIRRYQKFMDLLIRKLPFQRLVREIAQDFKTDLRFQSSAVMALQEASEAYLVGLFEDTNLCAIHAKRVTIMPKDIQLARRIRGERA</sequence>
<dbReference type="GO" id="GO:0046872">
    <property type="term" value="F:metal ion binding"/>
    <property type="evidence" value="ECO:0007669"/>
    <property type="project" value="UniProtKB-KW"/>
</dbReference>
<dbReference type="Proteomes" id="UP001311232">
    <property type="component" value="Unassembled WGS sequence"/>
</dbReference>
<dbReference type="InterPro" id="IPR016187">
    <property type="entry name" value="CTDL_fold"/>
</dbReference>
<evidence type="ECO:0000256" key="1">
    <source>
        <dbReference type="ARBA" id="ARBA00004123"/>
    </source>
</evidence>
<keyword evidence="5" id="KW-0479">Metal-binding</keyword>
<dbReference type="GO" id="GO:0030527">
    <property type="term" value="F:structural constituent of chromatin"/>
    <property type="evidence" value="ECO:0007669"/>
    <property type="project" value="InterPro"/>
</dbReference>
<dbReference type="Pfam" id="PF22633">
    <property type="entry name" value="F5_F8_type_C_2"/>
    <property type="match status" value="1"/>
</dbReference>
<dbReference type="PROSITE" id="PS50041">
    <property type="entry name" value="C_TYPE_LECTIN_2"/>
    <property type="match status" value="2"/>
</dbReference>
<feature type="domain" description="C-type lectin" evidence="11">
    <location>
        <begin position="395"/>
        <end position="492"/>
    </location>
</feature>
<name>A0AAV9SPF9_9TELE</name>
<evidence type="ECO:0000259" key="11">
    <source>
        <dbReference type="PROSITE" id="PS50041"/>
    </source>
</evidence>
<dbReference type="PROSITE" id="PS00615">
    <property type="entry name" value="C_TYPE_LECTIN_1"/>
    <property type="match status" value="1"/>
</dbReference>
<dbReference type="PANTHER" id="PTHR45784:SF3">
    <property type="entry name" value="C-TYPE LECTIN DOMAIN FAMILY 4 MEMBER K-LIKE-RELATED"/>
    <property type="match status" value="1"/>
</dbReference>
<dbReference type="FunFam" id="1.10.20.10:FF:000085">
    <property type="entry name" value="Histone H3.2"/>
    <property type="match status" value="1"/>
</dbReference>
<accession>A0AAV9SPF9</accession>
<dbReference type="SUPFAM" id="SSF49785">
    <property type="entry name" value="Galactose-binding domain-like"/>
    <property type="match status" value="2"/>
</dbReference>
<dbReference type="Gene3D" id="3.10.100.10">
    <property type="entry name" value="Mannose-Binding Protein A, subunit A"/>
    <property type="match status" value="2"/>
</dbReference>
<protein>
    <recommendedName>
        <fullName evidence="11">C-type lectin domain-containing protein</fullName>
    </recommendedName>
</protein>
<evidence type="ECO:0000256" key="9">
    <source>
        <dbReference type="ARBA" id="ARBA00023242"/>
    </source>
</evidence>
<dbReference type="GO" id="GO:0046982">
    <property type="term" value="F:protein heterodimerization activity"/>
    <property type="evidence" value="ECO:0007669"/>
    <property type="project" value="InterPro"/>
</dbReference>
<proteinExistence type="inferred from homology"/>
<dbReference type="Pfam" id="PF00059">
    <property type="entry name" value="Lectin_C"/>
    <property type="match status" value="2"/>
</dbReference>
<dbReference type="PRINTS" id="PR00622">
    <property type="entry name" value="HISTONEH3"/>
</dbReference>
<dbReference type="SMART" id="SM00034">
    <property type="entry name" value="CLECT"/>
    <property type="match status" value="2"/>
</dbReference>
<dbReference type="SMART" id="SM00428">
    <property type="entry name" value="H3"/>
    <property type="match status" value="1"/>
</dbReference>
<evidence type="ECO:0000256" key="10">
    <source>
        <dbReference type="ARBA" id="ARBA00023269"/>
    </source>
</evidence>
<dbReference type="PANTHER" id="PTHR45784">
    <property type="entry name" value="C-TYPE LECTIN DOMAIN FAMILY 20 MEMBER A-RELATED"/>
    <property type="match status" value="1"/>
</dbReference>
<dbReference type="InterPro" id="IPR008979">
    <property type="entry name" value="Galactose-bd-like_sf"/>
</dbReference>
<dbReference type="SMART" id="SM00607">
    <property type="entry name" value="FTP"/>
    <property type="match status" value="2"/>
</dbReference>
<dbReference type="EMBL" id="JAHHUM010000034">
    <property type="protein sequence ID" value="KAK5623341.1"/>
    <property type="molecule type" value="Genomic_DNA"/>
</dbReference>
<evidence type="ECO:0000256" key="3">
    <source>
        <dbReference type="ARBA" id="ARBA00010343"/>
    </source>
</evidence>
<dbReference type="Gene3D" id="1.10.20.10">
    <property type="entry name" value="Histone, subunit A"/>
    <property type="match status" value="1"/>
</dbReference>
<feature type="domain" description="C-type lectin" evidence="11">
    <location>
        <begin position="255"/>
        <end position="376"/>
    </location>
</feature>
<dbReference type="GO" id="GO:0000786">
    <property type="term" value="C:nucleosome"/>
    <property type="evidence" value="ECO:0007669"/>
    <property type="project" value="UniProtKB-KW"/>
</dbReference>
<evidence type="ECO:0000256" key="8">
    <source>
        <dbReference type="ARBA" id="ARBA00023157"/>
    </source>
</evidence>
<keyword evidence="4" id="KW-0158">Chromosome</keyword>
<dbReference type="GO" id="GO:0003677">
    <property type="term" value="F:DNA binding"/>
    <property type="evidence" value="ECO:0007669"/>
    <property type="project" value="UniProtKB-KW"/>
</dbReference>
<gene>
    <name evidence="12" type="ORF">CRENBAI_015620</name>
</gene>
<evidence type="ECO:0000313" key="12">
    <source>
        <dbReference type="EMBL" id="KAK5623341.1"/>
    </source>
</evidence>
<dbReference type="InterPro" id="IPR007125">
    <property type="entry name" value="H2A/H2B/H3"/>
</dbReference>
<comment type="caution">
    <text evidence="12">The sequence shown here is derived from an EMBL/GenBank/DDBJ whole genome shotgun (WGS) entry which is preliminary data.</text>
</comment>
<evidence type="ECO:0000256" key="6">
    <source>
        <dbReference type="ARBA" id="ARBA00022837"/>
    </source>
</evidence>
<evidence type="ECO:0000313" key="13">
    <source>
        <dbReference type="Proteomes" id="UP001311232"/>
    </source>
</evidence>
<dbReference type="CDD" id="cd22911">
    <property type="entry name" value="HFD_H3"/>
    <property type="match status" value="1"/>
</dbReference>
<keyword evidence="9" id="KW-0539">Nucleus</keyword>
<dbReference type="InterPro" id="IPR009072">
    <property type="entry name" value="Histone-fold"/>
</dbReference>
<keyword evidence="6" id="KW-0106">Calcium</keyword>
<dbReference type="Pfam" id="PF00125">
    <property type="entry name" value="Histone"/>
    <property type="match status" value="1"/>
</dbReference>
<dbReference type="SUPFAM" id="SSF56436">
    <property type="entry name" value="C-type lectin-like"/>
    <property type="match status" value="2"/>
</dbReference>
<keyword evidence="7" id="KW-0238">DNA-binding</keyword>
<evidence type="ECO:0000256" key="4">
    <source>
        <dbReference type="ARBA" id="ARBA00022454"/>
    </source>
</evidence>
<reference evidence="12 13" key="1">
    <citation type="submission" date="2021-06" db="EMBL/GenBank/DDBJ databases">
        <authorList>
            <person name="Palmer J.M."/>
        </authorList>
    </citation>
    <scope>NUCLEOTIDE SEQUENCE [LARGE SCALE GENOMIC DNA]</scope>
    <source>
        <strain evidence="12 13">MEX-2019</strain>
        <tissue evidence="12">Muscle</tissue>
    </source>
</reference>
<evidence type="ECO:0000256" key="5">
    <source>
        <dbReference type="ARBA" id="ARBA00022723"/>
    </source>
</evidence>
<dbReference type="SUPFAM" id="SSF47113">
    <property type="entry name" value="Histone-fold"/>
    <property type="match status" value="1"/>
</dbReference>
<dbReference type="InterPro" id="IPR006585">
    <property type="entry name" value="FTP1"/>
</dbReference>
<dbReference type="GO" id="GO:0005634">
    <property type="term" value="C:nucleus"/>
    <property type="evidence" value="ECO:0007669"/>
    <property type="project" value="UniProtKB-SubCell"/>
</dbReference>
<dbReference type="InterPro" id="IPR018378">
    <property type="entry name" value="C-type_lectin_CS"/>
</dbReference>
<dbReference type="InterPro" id="IPR000164">
    <property type="entry name" value="Histone_H3/CENP-A"/>
</dbReference>
<dbReference type="PROSITE" id="PS00959">
    <property type="entry name" value="HISTONE_H3_2"/>
    <property type="match status" value="1"/>
</dbReference>
<dbReference type="InterPro" id="IPR001304">
    <property type="entry name" value="C-type_lectin-like"/>
</dbReference>